<sequence length="316" mass="35236">MDDLVAEIRAFNRFYTGVIGVLDQGFLGTPYSLTEVRVLFELNLRERMEAGELRRLLGLDAGYLSRMLTRFEADGLAVRERSAADGRRQVIGLTEEGRTAFAALDERSAAQVRGLLDGVTEEDLRRLVAGMAVVREVLGPAPDRGGPYVIRPLRAGDLGWTVYRHGVLYASEYGWGTEFEALVAGIAADYGRRHDPRREAGWIAEVDGERAGSVFCVREDDQTARLRLLLVEPSARGRGIGRRLVDECLRFAEEAGYRRITLWTRDVLTGARRIYRAAGFELVREEPGEGFTEEVWARDLRKGGARDGTLSRGTGR</sequence>
<dbReference type="OrthoDB" id="273614at2"/>
<reference evidence="4 5" key="1">
    <citation type="journal article" date="2016" name="Genome Announc.">
        <title>Draft Genome Sequence of Planomonospora sphaerica JCM9374, a Rare Actinomycete.</title>
        <authorList>
            <person name="Dohra H."/>
            <person name="Suzuki T."/>
            <person name="Inoue Y."/>
            <person name="Kodani S."/>
        </authorList>
    </citation>
    <scope>NUCLEOTIDE SEQUENCE [LARGE SCALE GENOMIC DNA]</scope>
    <source>
        <strain evidence="4 5">JCM 9374</strain>
    </source>
</reference>
<dbReference type="Pfam" id="PF12802">
    <property type="entry name" value="MarR_2"/>
    <property type="match status" value="1"/>
</dbReference>
<dbReference type="Gene3D" id="1.10.10.10">
    <property type="entry name" value="Winged helix-like DNA-binding domain superfamily/Winged helix DNA-binding domain"/>
    <property type="match status" value="1"/>
</dbReference>
<proteinExistence type="predicted"/>
<feature type="domain" description="N-acetyltransferase" evidence="3">
    <location>
        <begin position="148"/>
        <end position="301"/>
    </location>
</feature>
<feature type="domain" description="HTH marR-type" evidence="2">
    <location>
        <begin position="1"/>
        <end position="136"/>
    </location>
</feature>
<evidence type="ECO:0000256" key="1">
    <source>
        <dbReference type="ARBA" id="ARBA00022679"/>
    </source>
</evidence>
<reference evidence="5" key="2">
    <citation type="submission" date="2016-04" db="EMBL/GenBank/DDBJ databases">
        <title>Planomonospora sphaerica JCM9374 whole genome shotgun sequence.</title>
        <authorList>
            <person name="Suzuki T."/>
            <person name="Dohra H."/>
            <person name="Kodani S."/>
        </authorList>
    </citation>
    <scope>NUCLEOTIDE SEQUENCE [LARGE SCALE GENOMIC DNA]</scope>
    <source>
        <strain evidence="5">JCM 9374</strain>
    </source>
</reference>
<dbReference type="InterPro" id="IPR036390">
    <property type="entry name" value="WH_DNA-bd_sf"/>
</dbReference>
<comment type="caution">
    <text evidence="4">The sequence shown here is derived from an EMBL/GenBank/DDBJ whole genome shotgun (WGS) entry which is preliminary data.</text>
</comment>
<dbReference type="STRING" id="161355.PS9374_00551"/>
<evidence type="ECO:0000313" key="4">
    <source>
        <dbReference type="EMBL" id="GAT64919.1"/>
    </source>
</evidence>
<dbReference type="SUPFAM" id="SSF55729">
    <property type="entry name" value="Acyl-CoA N-acyltransferases (Nat)"/>
    <property type="match status" value="1"/>
</dbReference>
<dbReference type="InterPro" id="IPR000182">
    <property type="entry name" value="GNAT_dom"/>
</dbReference>
<dbReference type="RefSeq" id="WP_068894235.1">
    <property type="nucleotide sequence ID" value="NZ_BDCX01000001.1"/>
</dbReference>
<accession>A0A171BCQ8</accession>
<protein>
    <submittedName>
        <fullName evidence="4">MarR family transcriptional regulator</fullName>
    </submittedName>
</protein>
<organism evidence="4 5">
    <name type="scientific">Planomonospora sphaerica</name>
    <dbReference type="NCBI Taxonomy" id="161355"/>
    <lineage>
        <taxon>Bacteria</taxon>
        <taxon>Bacillati</taxon>
        <taxon>Actinomycetota</taxon>
        <taxon>Actinomycetes</taxon>
        <taxon>Streptosporangiales</taxon>
        <taxon>Streptosporangiaceae</taxon>
        <taxon>Planomonospora</taxon>
    </lineage>
</organism>
<dbReference type="PROSITE" id="PS51186">
    <property type="entry name" value="GNAT"/>
    <property type="match status" value="1"/>
</dbReference>
<dbReference type="SUPFAM" id="SSF46785">
    <property type="entry name" value="Winged helix' DNA-binding domain"/>
    <property type="match status" value="1"/>
</dbReference>
<dbReference type="Proteomes" id="UP000077701">
    <property type="component" value="Unassembled WGS sequence"/>
</dbReference>
<dbReference type="SMART" id="SM00347">
    <property type="entry name" value="HTH_MARR"/>
    <property type="match status" value="1"/>
</dbReference>
<gene>
    <name evidence="4" type="ORF">PS9374_00551</name>
</gene>
<dbReference type="Pfam" id="PF00583">
    <property type="entry name" value="Acetyltransf_1"/>
    <property type="match status" value="1"/>
</dbReference>
<dbReference type="InterPro" id="IPR000835">
    <property type="entry name" value="HTH_MarR-typ"/>
</dbReference>
<keyword evidence="1" id="KW-0808">Transferase</keyword>
<dbReference type="PANTHER" id="PTHR13947:SF37">
    <property type="entry name" value="LD18367P"/>
    <property type="match status" value="1"/>
</dbReference>
<dbReference type="InterPro" id="IPR016181">
    <property type="entry name" value="Acyl_CoA_acyltransferase"/>
</dbReference>
<dbReference type="AlphaFoldDB" id="A0A171BCQ8"/>
<dbReference type="InterPro" id="IPR050769">
    <property type="entry name" value="NAT_camello-type"/>
</dbReference>
<dbReference type="CDD" id="cd04301">
    <property type="entry name" value="NAT_SF"/>
    <property type="match status" value="1"/>
</dbReference>
<dbReference type="GO" id="GO:0008080">
    <property type="term" value="F:N-acetyltransferase activity"/>
    <property type="evidence" value="ECO:0007669"/>
    <property type="project" value="InterPro"/>
</dbReference>
<dbReference type="PANTHER" id="PTHR13947">
    <property type="entry name" value="GNAT FAMILY N-ACETYLTRANSFERASE"/>
    <property type="match status" value="1"/>
</dbReference>
<dbReference type="PROSITE" id="PS50995">
    <property type="entry name" value="HTH_MARR_2"/>
    <property type="match status" value="1"/>
</dbReference>
<dbReference type="InterPro" id="IPR036388">
    <property type="entry name" value="WH-like_DNA-bd_sf"/>
</dbReference>
<evidence type="ECO:0000259" key="3">
    <source>
        <dbReference type="PROSITE" id="PS51186"/>
    </source>
</evidence>
<evidence type="ECO:0000313" key="5">
    <source>
        <dbReference type="Proteomes" id="UP000077701"/>
    </source>
</evidence>
<evidence type="ECO:0000259" key="2">
    <source>
        <dbReference type="PROSITE" id="PS50995"/>
    </source>
</evidence>
<dbReference type="EMBL" id="BDCX01000001">
    <property type="protein sequence ID" value="GAT64919.1"/>
    <property type="molecule type" value="Genomic_DNA"/>
</dbReference>
<dbReference type="GO" id="GO:0003700">
    <property type="term" value="F:DNA-binding transcription factor activity"/>
    <property type="evidence" value="ECO:0007669"/>
    <property type="project" value="InterPro"/>
</dbReference>
<keyword evidence="5" id="KW-1185">Reference proteome</keyword>
<name>A0A171BCQ8_9ACTN</name>
<dbReference type="Gene3D" id="3.40.630.30">
    <property type="match status" value="1"/>
</dbReference>